<comment type="caution">
    <text evidence="2">The sequence shown here is derived from an EMBL/GenBank/DDBJ whole genome shotgun (WGS) entry which is preliminary data.</text>
</comment>
<evidence type="ECO:0000313" key="3">
    <source>
        <dbReference type="Proteomes" id="UP000789405"/>
    </source>
</evidence>
<feature type="compositionally biased region" description="Basic and acidic residues" evidence="1">
    <location>
        <begin position="77"/>
        <end position="102"/>
    </location>
</feature>
<name>A0A9N9JRE0_9GLOM</name>
<reference evidence="2" key="1">
    <citation type="submission" date="2021-06" db="EMBL/GenBank/DDBJ databases">
        <authorList>
            <person name="Kallberg Y."/>
            <person name="Tangrot J."/>
            <person name="Rosling A."/>
        </authorList>
    </citation>
    <scope>NUCLEOTIDE SEQUENCE</scope>
    <source>
        <strain evidence="2">MA453B</strain>
    </source>
</reference>
<accession>A0A9N9JRE0</accession>
<gene>
    <name evidence="2" type="ORF">DERYTH_LOCUS21711</name>
</gene>
<dbReference type="AlphaFoldDB" id="A0A9N9JRE0"/>
<evidence type="ECO:0000256" key="1">
    <source>
        <dbReference type="SAM" id="MobiDB-lite"/>
    </source>
</evidence>
<feature type="non-terminal residue" evidence="2">
    <location>
        <position position="102"/>
    </location>
</feature>
<dbReference type="Proteomes" id="UP000789405">
    <property type="component" value="Unassembled WGS sequence"/>
</dbReference>
<dbReference type="EMBL" id="CAJVPY010028322">
    <property type="protein sequence ID" value="CAG8792482.1"/>
    <property type="molecule type" value="Genomic_DNA"/>
</dbReference>
<evidence type="ECO:0000313" key="2">
    <source>
        <dbReference type="EMBL" id="CAG8792482.1"/>
    </source>
</evidence>
<feature type="region of interest" description="Disordered" evidence="1">
    <location>
        <begin position="56"/>
        <end position="102"/>
    </location>
</feature>
<protein>
    <submittedName>
        <fullName evidence="2">3680_t:CDS:1</fullName>
    </submittedName>
</protein>
<proteinExistence type="predicted"/>
<organism evidence="2 3">
    <name type="scientific">Dentiscutata erythropus</name>
    <dbReference type="NCBI Taxonomy" id="1348616"/>
    <lineage>
        <taxon>Eukaryota</taxon>
        <taxon>Fungi</taxon>
        <taxon>Fungi incertae sedis</taxon>
        <taxon>Mucoromycota</taxon>
        <taxon>Glomeromycotina</taxon>
        <taxon>Glomeromycetes</taxon>
        <taxon>Diversisporales</taxon>
        <taxon>Gigasporaceae</taxon>
        <taxon>Dentiscutata</taxon>
    </lineage>
</organism>
<keyword evidence="3" id="KW-1185">Reference proteome</keyword>
<sequence>LTENNIGEKKSKRSSLRLITARKLIANSISKFTNEELQKVIDNFPSNYVNSTEISTTSGLQNHVPEAKANVPTTSNSEDKISEEISRSEDAIASKSLSKTEH</sequence>